<dbReference type="GO" id="GO:0046872">
    <property type="term" value="F:metal ion binding"/>
    <property type="evidence" value="ECO:0007669"/>
    <property type="project" value="UniProtKB-KW"/>
</dbReference>
<dbReference type="Proteomes" id="UP000234190">
    <property type="component" value="Unassembled WGS sequence"/>
</dbReference>
<dbReference type="CDD" id="cd07938">
    <property type="entry name" value="DRE_TIM_HMGL"/>
    <property type="match status" value="1"/>
</dbReference>
<evidence type="ECO:0000256" key="3">
    <source>
        <dbReference type="ARBA" id="ARBA00023239"/>
    </source>
</evidence>
<evidence type="ECO:0000313" key="5">
    <source>
        <dbReference type="EMBL" id="PLC50564.1"/>
    </source>
</evidence>
<dbReference type="PANTHER" id="PTHR42738:SF7">
    <property type="entry name" value="HYDROXYMETHYLGLUTARYL-COA LYASE"/>
    <property type="match status" value="1"/>
</dbReference>
<evidence type="ECO:0000313" key="6">
    <source>
        <dbReference type="Proteomes" id="UP000234190"/>
    </source>
</evidence>
<name>A0A2N4U6B5_9BURK</name>
<dbReference type="InterPro" id="IPR043594">
    <property type="entry name" value="HMGL"/>
</dbReference>
<organism evidence="5 6">
    <name type="scientific">Pollutimonas subterranea</name>
    <dbReference type="NCBI Taxonomy" id="2045210"/>
    <lineage>
        <taxon>Bacteria</taxon>
        <taxon>Pseudomonadati</taxon>
        <taxon>Pseudomonadota</taxon>
        <taxon>Betaproteobacteria</taxon>
        <taxon>Burkholderiales</taxon>
        <taxon>Alcaligenaceae</taxon>
        <taxon>Pollutimonas</taxon>
    </lineage>
</organism>
<dbReference type="GO" id="GO:0046951">
    <property type="term" value="P:ketone body biosynthetic process"/>
    <property type="evidence" value="ECO:0007669"/>
    <property type="project" value="TreeGrafter"/>
</dbReference>
<feature type="domain" description="Pyruvate carboxyltransferase" evidence="4">
    <location>
        <begin position="9"/>
        <end position="275"/>
    </location>
</feature>
<dbReference type="FunFam" id="3.20.20.70:FF:000071">
    <property type="entry name" value="Hydroxymethylglutaryl-CoA lyase"/>
    <property type="match status" value="1"/>
</dbReference>
<protein>
    <submittedName>
        <fullName evidence="5">Hydroxymethylglutaryl-CoA lyase</fullName>
    </submittedName>
</protein>
<reference evidence="5 6" key="1">
    <citation type="submission" date="2017-10" db="EMBL/GenBank/DDBJ databases">
        <title>Two draft genome sequences of Pusillimonas sp. strains isolated from a nitrate- and radionuclide-contaminated groundwater in Russia.</title>
        <authorList>
            <person name="Grouzdev D.S."/>
            <person name="Tourova T.P."/>
            <person name="Goeva M.A."/>
            <person name="Babich T.L."/>
            <person name="Sokolova D.S."/>
            <person name="Abdullin R."/>
            <person name="Poltaraus A.B."/>
            <person name="Toshchakov S.V."/>
            <person name="Nazina T.N."/>
        </authorList>
    </citation>
    <scope>NUCLEOTIDE SEQUENCE [LARGE SCALE GENOMIC DNA]</scope>
    <source>
        <strain evidence="5 6">JR1/69-3-13</strain>
    </source>
</reference>
<keyword evidence="3 5" id="KW-0456">Lyase</keyword>
<dbReference type="GO" id="GO:0004419">
    <property type="term" value="F:hydroxymethylglutaryl-CoA lyase activity"/>
    <property type="evidence" value="ECO:0007669"/>
    <property type="project" value="TreeGrafter"/>
</dbReference>
<keyword evidence="6" id="KW-1185">Reference proteome</keyword>
<evidence type="ECO:0000256" key="2">
    <source>
        <dbReference type="ARBA" id="ARBA00022723"/>
    </source>
</evidence>
<dbReference type="AlphaFoldDB" id="A0A2N4U6B5"/>
<dbReference type="GO" id="GO:0006552">
    <property type="term" value="P:L-leucine catabolic process"/>
    <property type="evidence" value="ECO:0007669"/>
    <property type="project" value="TreeGrafter"/>
</dbReference>
<dbReference type="RefSeq" id="WP_102073109.1">
    <property type="nucleotide sequence ID" value="NZ_PDNW01000004.1"/>
</dbReference>
<dbReference type="EMBL" id="PDNW01000004">
    <property type="protein sequence ID" value="PLC50564.1"/>
    <property type="molecule type" value="Genomic_DNA"/>
</dbReference>
<keyword evidence="2" id="KW-0479">Metal-binding</keyword>
<dbReference type="Gene3D" id="3.20.20.70">
    <property type="entry name" value="Aldolase class I"/>
    <property type="match status" value="1"/>
</dbReference>
<dbReference type="PANTHER" id="PTHR42738">
    <property type="entry name" value="HYDROXYMETHYLGLUTARYL-COA LYASE"/>
    <property type="match status" value="1"/>
</dbReference>
<dbReference type="NCBIfam" id="NF004283">
    <property type="entry name" value="PRK05692.1"/>
    <property type="match status" value="1"/>
</dbReference>
<comment type="similarity">
    <text evidence="1">Belongs to the HMG-CoA lyase family.</text>
</comment>
<evidence type="ECO:0000256" key="1">
    <source>
        <dbReference type="ARBA" id="ARBA00009405"/>
    </source>
</evidence>
<dbReference type="PROSITE" id="PS50991">
    <property type="entry name" value="PYR_CT"/>
    <property type="match status" value="1"/>
</dbReference>
<dbReference type="Pfam" id="PF00682">
    <property type="entry name" value="HMGL-like"/>
    <property type="match status" value="1"/>
</dbReference>
<dbReference type="InterPro" id="IPR013785">
    <property type="entry name" value="Aldolase_TIM"/>
</dbReference>
<dbReference type="InterPro" id="IPR000891">
    <property type="entry name" value="PYR_CT"/>
</dbReference>
<comment type="caution">
    <text evidence="5">The sequence shown here is derived from an EMBL/GenBank/DDBJ whole genome shotgun (WGS) entry which is preliminary data.</text>
</comment>
<sequence>MVQQRPRRIHIHDVAMRDGLQIEPSFVPTEQKIALINALSRTGVSKIEATSFTSPKAIPALRDAEEVMMGIERAPGVKYVCLVPNMRGAQRAMQCGVDEINLVMSASETHNLANLRMTREQSERVLSEITAEAQGKTDINISISTAFGCPMEGVVAPEEVLRLGDRFAADGVQGITLCDTTGMANPAQVEALCTGLAQRWPDLELTLHFHNTRGMGLANVIAGLAAGIDCYDSSLAGLGGCPYAPGATGNICSEDLVHMLDSMGLKTGVDLDRLVFCARQMAEMVGHDVPGQVMKAGRWDKRFPAPPDIEQTRERALARDVH</sequence>
<dbReference type="OrthoDB" id="9784013at2"/>
<gene>
    <name evidence="5" type="ORF">CR159_05990</name>
</gene>
<dbReference type="SUPFAM" id="SSF51569">
    <property type="entry name" value="Aldolase"/>
    <property type="match status" value="1"/>
</dbReference>
<proteinExistence type="inferred from homology"/>
<evidence type="ECO:0000259" key="4">
    <source>
        <dbReference type="PROSITE" id="PS50991"/>
    </source>
</evidence>
<accession>A0A2N4U6B5</accession>